<dbReference type="Gene3D" id="1.10.287.470">
    <property type="entry name" value="Helix hairpin bin"/>
    <property type="match status" value="2"/>
</dbReference>
<keyword evidence="2" id="KW-0175">Coiled coil</keyword>
<feature type="signal peptide" evidence="3">
    <location>
        <begin position="1"/>
        <end position="33"/>
    </location>
</feature>
<dbReference type="InterPro" id="IPR059052">
    <property type="entry name" value="HH_YbhG-like"/>
</dbReference>
<keyword evidence="6" id="KW-1185">Reference proteome</keyword>
<comment type="caution">
    <text evidence="5">The sequence shown here is derived from an EMBL/GenBank/DDBJ whole genome shotgun (WGS) entry which is preliminary data.</text>
</comment>
<evidence type="ECO:0000256" key="1">
    <source>
        <dbReference type="ARBA" id="ARBA00004196"/>
    </source>
</evidence>
<dbReference type="GO" id="GO:0030313">
    <property type="term" value="C:cell envelope"/>
    <property type="evidence" value="ECO:0007669"/>
    <property type="project" value="UniProtKB-SubCell"/>
</dbReference>
<dbReference type="Gene3D" id="2.40.50.100">
    <property type="match status" value="1"/>
</dbReference>
<evidence type="ECO:0000313" key="6">
    <source>
        <dbReference type="Proteomes" id="UP000294862"/>
    </source>
</evidence>
<dbReference type="AlphaFoldDB" id="A0A4R2IC08"/>
<reference evidence="5 6" key="1">
    <citation type="journal article" date="2015" name="Stand. Genomic Sci.">
        <title>Genomic Encyclopedia of Bacterial and Archaeal Type Strains, Phase III: the genomes of soil and plant-associated and newly described type strains.</title>
        <authorList>
            <person name="Whitman W.B."/>
            <person name="Woyke T."/>
            <person name="Klenk H.P."/>
            <person name="Zhou Y."/>
            <person name="Lilburn T.G."/>
            <person name="Beck B.J."/>
            <person name="De Vos P."/>
            <person name="Vandamme P."/>
            <person name="Eisen J.A."/>
            <person name="Garrity G."/>
            <person name="Hugenholtz P."/>
            <person name="Kyrpides N.C."/>
        </authorList>
    </citation>
    <scope>NUCLEOTIDE SEQUENCE [LARGE SCALE GENOMIC DNA]</scope>
    <source>
        <strain evidence="5 6">A3</strain>
    </source>
</reference>
<dbReference type="Proteomes" id="UP000294862">
    <property type="component" value="Unassembled WGS sequence"/>
</dbReference>
<keyword evidence="3" id="KW-0732">Signal</keyword>
<accession>A0A4R2IC08</accession>
<name>A0A4R2IC08_9GAMM</name>
<gene>
    <name evidence="5" type="ORF">EV148_102430</name>
</gene>
<evidence type="ECO:0000256" key="2">
    <source>
        <dbReference type="ARBA" id="ARBA00023054"/>
    </source>
</evidence>
<evidence type="ECO:0000256" key="3">
    <source>
        <dbReference type="SAM" id="SignalP"/>
    </source>
</evidence>
<dbReference type="SUPFAM" id="SSF111369">
    <property type="entry name" value="HlyD-like secretion proteins"/>
    <property type="match status" value="1"/>
</dbReference>
<dbReference type="Pfam" id="PF25881">
    <property type="entry name" value="HH_YBHG"/>
    <property type="match status" value="1"/>
</dbReference>
<evidence type="ECO:0000259" key="4">
    <source>
        <dbReference type="Pfam" id="PF25881"/>
    </source>
</evidence>
<evidence type="ECO:0000313" key="5">
    <source>
        <dbReference type="EMBL" id="TCO42071.1"/>
    </source>
</evidence>
<comment type="subcellular location">
    <subcellularLocation>
        <location evidence="1">Cell envelope</location>
    </subcellularLocation>
</comment>
<dbReference type="EMBL" id="SLWQ01000002">
    <property type="protein sequence ID" value="TCO42071.1"/>
    <property type="molecule type" value="Genomic_DNA"/>
</dbReference>
<feature type="chain" id="PRO_5020665556" evidence="3">
    <location>
        <begin position="34"/>
        <end position="326"/>
    </location>
</feature>
<protein>
    <submittedName>
        <fullName evidence="5">HlyD family secretion protein</fullName>
    </submittedName>
</protein>
<organism evidence="5 6">
    <name type="scientific">Dokdonella fugitiva</name>
    <dbReference type="NCBI Taxonomy" id="328517"/>
    <lineage>
        <taxon>Bacteria</taxon>
        <taxon>Pseudomonadati</taxon>
        <taxon>Pseudomonadota</taxon>
        <taxon>Gammaproteobacteria</taxon>
        <taxon>Lysobacterales</taxon>
        <taxon>Rhodanobacteraceae</taxon>
        <taxon>Dokdonella</taxon>
    </lineage>
</organism>
<dbReference type="PANTHER" id="PTHR32347:SF29">
    <property type="entry name" value="UPF0194 MEMBRANE PROTEIN YBHG"/>
    <property type="match status" value="1"/>
</dbReference>
<sequence length="326" mass="34079">MTTSDPFRRMAPRLAVFASLLLLGACAKSPPQAVGTLEFDRVSLPAPAAERIIGIDVREGEQVAAGQPLLELDPAHTKAQLAAAEAGAQRARDVLAELKAGPRAEDIAQARANLAAAEAHAREARAYYARLLPLKDRNYVAAADLDRARAAAGDAEGKVNAARAALDELLHGTRSEQVAQGEAALAAALAEVEAQRVLLGKLAVVAPRAARVDSLPYRLGDQAPVGAALAILLAGDAPYARIYVPEPLRTGVQVGDRVRVLVGDPAKPYEGSVRMIRSEPVFTPYYALIGEDVARLSYLAEVALGSDAAALPAGLPVRVEFGGAAK</sequence>
<proteinExistence type="predicted"/>
<dbReference type="InterPro" id="IPR050465">
    <property type="entry name" value="UPF0194_transport"/>
</dbReference>
<feature type="domain" description="YbhG-like alpha-helical hairpin" evidence="4">
    <location>
        <begin position="73"/>
        <end position="193"/>
    </location>
</feature>
<dbReference type="PANTHER" id="PTHR32347">
    <property type="entry name" value="EFFLUX SYSTEM COMPONENT YKNX-RELATED"/>
    <property type="match status" value="1"/>
</dbReference>